<reference evidence="3" key="1">
    <citation type="submission" date="2006-10" db="EMBL/GenBank/DDBJ databases">
        <authorList>
            <person name="Amadeo P."/>
            <person name="Zhao Q."/>
            <person name="Wortman J."/>
            <person name="Fraser-Liggett C."/>
            <person name="Carlton J."/>
        </authorList>
    </citation>
    <scope>NUCLEOTIDE SEQUENCE</scope>
    <source>
        <strain evidence="3">G3</strain>
    </source>
</reference>
<dbReference type="VEuPathDB" id="TrichDB:TVAGG3_0030630"/>
<dbReference type="InParanoid" id="A2FR44"/>
<dbReference type="KEGG" id="tva:4750346"/>
<organism evidence="3 4">
    <name type="scientific">Trichomonas vaginalis (strain ATCC PRA-98 / G3)</name>
    <dbReference type="NCBI Taxonomy" id="412133"/>
    <lineage>
        <taxon>Eukaryota</taxon>
        <taxon>Metamonada</taxon>
        <taxon>Parabasalia</taxon>
        <taxon>Trichomonadida</taxon>
        <taxon>Trichomonadidae</taxon>
        <taxon>Trichomonas</taxon>
    </lineage>
</organism>
<keyword evidence="1" id="KW-0175">Coiled coil</keyword>
<evidence type="ECO:0000313" key="4">
    <source>
        <dbReference type="Proteomes" id="UP000001542"/>
    </source>
</evidence>
<feature type="coiled-coil region" evidence="1">
    <location>
        <begin position="104"/>
        <end position="161"/>
    </location>
</feature>
<dbReference type="RefSeq" id="XP_001305563.1">
    <property type="nucleotide sequence ID" value="XM_001305562.1"/>
</dbReference>
<dbReference type="EMBL" id="DS113956">
    <property type="protein sequence ID" value="EAX92633.1"/>
    <property type="molecule type" value="Genomic_DNA"/>
</dbReference>
<gene>
    <name evidence="3" type="ORF">TVAG_421570</name>
</gene>
<evidence type="ECO:0000313" key="3">
    <source>
        <dbReference type="EMBL" id="EAX92633.1"/>
    </source>
</evidence>
<protein>
    <recommendedName>
        <fullName evidence="5">BAR domain-containing protein</fullName>
    </recommendedName>
</protein>
<name>A2FR44_TRIV3</name>
<dbReference type="Proteomes" id="UP000001542">
    <property type="component" value="Unassembled WGS sequence"/>
</dbReference>
<keyword evidence="4" id="KW-1185">Reference proteome</keyword>
<evidence type="ECO:0008006" key="5">
    <source>
        <dbReference type="Google" id="ProtNLM"/>
    </source>
</evidence>
<evidence type="ECO:0000256" key="1">
    <source>
        <dbReference type="SAM" id="Coils"/>
    </source>
</evidence>
<feature type="region of interest" description="Disordered" evidence="2">
    <location>
        <begin position="246"/>
        <end position="290"/>
    </location>
</feature>
<dbReference type="OrthoDB" id="10501779at2759"/>
<dbReference type="AlphaFoldDB" id="A2FR44"/>
<sequence>MFNFLKSKKEILVNDMKEVYEGLKGAAEGRMKYANGWKDFANYTKIMVLSQNSTIQPQMDRFVDLFTKVAECQQKIAEAELRNAEDFNDVSERFAVVFRKNNEYNDQKRTFREYEANLKDAIAKNEAESKKPNYAKSQQKLEAAIEKYKSLKAEALELTKQRLRDVIEAREAYNKFKVRRFQHGWILYGQTLRDESQKEASYLKQIEELLLSLKSDLESGKISEIQDQIQTHIEAAPEPVDVVAASQALEAPAPEIPQPAEEPQPVEEPQHYDEADTAIDTTHPAVNPFE</sequence>
<dbReference type="SMR" id="A2FR44"/>
<reference evidence="3" key="2">
    <citation type="journal article" date="2007" name="Science">
        <title>Draft genome sequence of the sexually transmitted pathogen Trichomonas vaginalis.</title>
        <authorList>
            <person name="Carlton J.M."/>
            <person name="Hirt R.P."/>
            <person name="Silva J.C."/>
            <person name="Delcher A.L."/>
            <person name="Schatz M."/>
            <person name="Zhao Q."/>
            <person name="Wortman J.R."/>
            <person name="Bidwell S.L."/>
            <person name="Alsmark U.C.M."/>
            <person name="Besteiro S."/>
            <person name="Sicheritz-Ponten T."/>
            <person name="Noel C.J."/>
            <person name="Dacks J.B."/>
            <person name="Foster P.G."/>
            <person name="Simillion C."/>
            <person name="Van de Peer Y."/>
            <person name="Miranda-Saavedra D."/>
            <person name="Barton G.J."/>
            <person name="Westrop G.D."/>
            <person name="Mueller S."/>
            <person name="Dessi D."/>
            <person name="Fiori P.L."/>
            <person name="Ren Q."/>
            <person name="Paulsen I."/>
            <person name="Zhang H."/>
            <person name="Bastida-Corcuera F.D."/>
            <person name="Simoes-Barbosa A."/>
            <person name="Brown M.T."/>
            <person name="Hayes R.D."/>
            <person name="Mukherjee M."/>
            <person name="Okumura C.Y."/>
            <person name="Schneider R."/>
            <person name="Smith A.J."/>
            <person name="Vanacova S."/>
            <person name="Villalvazo M."/>
            <person name="Haas B.J."/>
            <person name="Pertea M."/>
            <person name="Feldblyum T.V."/>
            <person name="Utterback T.R."/>
            <person name="Shu C.L."/>
            <person name="Osoegawa K."/>
            <person name="de Jong P.J."/>
            <person name="Hrdy I."/>
            <person name="Horvathova L."/>
            <person name="Zubacova Z."/>
            <person name="Dolezal P."/>
            <person name="Malik S.B."/>
            <person name="Logsdon J.M. Jr."/>
            <person name="Henze K."/>
            <person name="Gupta A."/>
            <person name="Wang C.C."/>
            <person name="Dunne R.L."/>
            <person name="Upcroft J.A."/>
            <person name="Upcroft P."/>
            <person name="White O."/>
            <person name="Salzberg S.L."/>
            <person name="Tang P."/>
            <person name="Chiu C.-H."/>
            <person name="Lee Y.-S."/>
            <person name="Embley T.M."/>
            <person name="Coombs G.H."/>
            <person name="Mottram J.C."/>
            <person name="Tachezy J."/>
            <person name="Fraser-Liggett C.M."/>
            <person name="Johnson P.J."/>
        </authorList>
    </citation>
    <scope>NUCLEOTIDE SEQUENCE [LARGE SCALE GENOMIC DNA]</scope>
    <source>
        <strain evidence="3">G3</strain>
    </source>
</reference>
<accession>A2FR44</accession>
<proteinExistence type="predicted"/>
<evidence type="ECO:0000256" key="2">
    <source>
        <dbReference type="SAM" id="MobiDB-lite"/>
    </source>
</evidence>
<dbReference type="VEuPathDB" id="TrichDB:TVAG_421570"/>